<dbReference type="InterPro" id="IPR001901">
    <property type="entry name" value="Translocase_SecE/Sec61-g"/>
</dbReference>
<feature type="transmembrane region" description="Helical" evidence="9">
    <location>
        <begin position="54"/>
        <end position="72"/>
    </location>
</feature>
<dbReference type="HAMAP" id="MF_00422">
    <property type="entry name" value="SecE"/>
    <property type="match status" value="1"/>
</dbReference>
<keyword evidence="7 9" id="KW-0811">Translocation</keyword>
<dbReference type="EMBL" id="CP090958">
    <property type="protein sequence ID" value="WGW10924.1"/>
    <property type="molecule type" value="Genomic_DNA"/>
</dbReference>
<evidence type="ECO:0000256" key="4">
    <source>
        <dbReference type="ARBA" id="ARBA00022692"/>
    </source>
</evidence>
<evidence type="ECO:0000256" key="1">
    <source>
        <dbReference type="ARBA" id="ARBA00004370"/>
    </source>
</evidence>
<evidence type="ECO:0000256" key="9">
    <source>
        <dbReference type="HAMAP-Rule" id="MF_00422"/>
    </source>
</evidence>
<evidence type="ECO:0000313" key="12">
    <source>
        <dbReference type="Proteomes" id="UP001209083"/>
    </source>
</evidence>
<gene>
    <name evidence="9 11" type="primary">secE</name>
    <name evidence="11" type="ORF">LWF01_12480</name>
</gene>
<comment type="subcellular location">
    <subcellularLocation>
        <location evidence="9">Cell membrane</location>
        <topology evidence="9">Single-pass membrane protein</topology>
    </subcellularLocation>
    <subcellularLocation>
        <location evidence="1">Membrane</location>
    </subcellularLocation>
</comment>
<keyword evidence="5 9" id="KW-0653">Protein transport</keyword>
<reference evidence="11 12" key="1">
    <citation type="submission" date="2023-05" db="EMBL/GenBank/DDBJ databases">
        <title>Lithophilousrod everest ZFBP1038 complete genpme.</title>
        <authorList>
            <person name="Tian M."/>
        </authorList>
    </citation>
    <scope>NUCLEOTIDE SEQUENCE [LARGE SCALE GENOMIC DNA]</scope>
    <source>
        <strain evidence="11 12">ZFBP1038</strain>
    </source>
</reference>
<dbReference type="NCBIfam" id="TIGR00964">
    <property type="entry name" value="secE_bact"/>
    <property type="match status" value="1"/>
</dbReference>
<dbReference type="InterPro" id="IPR038379">
    <property type="entry name" value="SecE_sf"/>
</dbReference>
<evidence type="ECO:0000256" key="3">
    <source>
        <dbReference type="ARBA" id="ARBA00022475"/>
    </source>
</evidence>
<keyword evidence="6 9" id="KW-1133">Transmembrane helix</keyword>
<organism evidence="11 12">
    <name type="scientific">Saxibacter everestensis</name>
    <dbReference type="NCBI Taxonomy" id="2909229"/>
    <lineage>
        <taxon>Bacteria</taxon>
        <taxon>Bacillati</taxon>
        <taxon>Actinomycetota</taxon>
        <taxon>Actinomycetes</taxon>
        <taxon>Micrococcales</taxon>
        <taxon>Brevibacteriaceae</taxon>
        <taxon>Saxibacter</taxon>
    </lineage>
</organism>
<evidence type="ECO:0000256" key="10">
    <source>
        <dbReference type="SAM" id="MobiDB-lite"/>
    </source>
</evidence>
<evidence type="ECO:0000256" key="2">
    <source>
        <dbReference type="ARBA" id="ARBA00022448"/>
    </source>
</evidence>
<sequence>MADTPTKAADSSGGKSGARKSAAKKRNVFARILRFLREVVGELKKVVRPTRKELINMTLVVLSFVIIMMLIVTVLDFVFGKLAAFVFAGTPLWPLW</sequence>
<evidence type="ECO:0000256" key="5">
    <source>
        <dbReference type="ARBA" id="ARBA00022927"/>
    </source>
</evidence>
<comment type="subunit">
    <text evidence="9">Component of the Sec protein translocase complex. Heterotrimer consisting of SecY, SecE and SecG subunits. The heterotrimers can form oligomers, although 1 heterotrimer is thought to be able to translocate proteins. Interacts with the ribosome. Interacts with SecDF, and other proteins may be involved. Interacts with SecA.</text>
</comment>
<dbReference type="Proteomes" id="UP001209083">
    <property type="component" value="Chromosome"/>
</dbReference>
<dbReference type="InterPro" id="IPR005807">
    <property type="entry name" value="SecE_bac"/>
</dbReference>
<keyword evidence="2 9" id="KW-0813">Transport</keyword>
<feature type="region of interest" description="Disordered" evidence="10">
    <location>
        <begin position="1"/>
        <end position="24"/>
    </location>
</feature>
<name>A0ABY8QPN0_9MICO</name>
<dbReference type="RefSeq" id="WP_349637706.1">
    <property type="nucleotide sequence ID" value="NZ_CP090958.1"/>
</dbReference>
<dbReference type="Gene3D" id="1.20.5.1030">
    <property type="entry name" value="Preprotein translocase secy subunit"/>
    <property type="match status" value="1"/>
</dbReference>
<evidence type="ECO:0000256" key="8">
    <source>
        <dbReference type="ARBA" id="ARBA00023136"/>
    </source>
</evidence>
<keyword evidence="12" id="KW-1185">Reference proteome</keyword>
<dbReference type="PANTHER" id="PTHR33910:SF1">
    <property type="entry name" value="PROTEIN TRANSLOCASE SUBUNIT SECE"/>
    <property type="match status" value="1"/>
</dbReference>
<comment type="similarity">
    <text evidence="9">Belongs to the SecE/SEC61-gamma family.</text>
</comment>
<keyword evidence="8 9" id="KW-0472">Membrane</keyword>
<protein>
    <recommendedName>
        <fullName evidence="9">Protein translocase subunit SecE</fullName>
    </recommendedName>
</protein>
<accession>A0ABY8QPN0</accession>
<comment type="function">
    <text evidence="9">Essential subunit of the Sec protein translocation channel SecYEG. Clamps together the 2 halves of SecY. May contact the channel plug during translocation.</text>
</comment>
<keyword evidence="4 9" id="KW-0812">Transmembrane</keyword>
<dbReference type="PANTHER" id="PTHR33910">
    <property type="entry name" value="PROTEIN TRANSLOCASE SUBUNIT SECE"/>
    <property type="match status" value="1"/>
</dbReference>
<evidence type="ECO:0000256" key="6">
    <source>
        <dbReference type="ARBA" id="ARBA00022989"/>
    </source>
</evidence>
<proteinExistence type="inferred from homology"/>
<dbReference type="Pfam" id="PF00584">
    <property type="entry name" value="SecE"/>
    <property type="match status" value="1"/>
</dbReference>
<evidence type="ECO:0000256" key="7">
    <source>
        <dbReference type="ARBA" id="ARBA00023010"/>
    </source>
</evidence>
<keyword evidence="3 9" id="KW-1003">Cell membrane</keyword>
<evidence type="ECO:0000313" key="11">
    <source>
        <dbReference type="EMBL" id="WGW10924.1"/>
    </source>
</evidence>